<gene>
    <name evidence="8" type="ORF">CWI70_00645</name>
</gene>
<dbReference type="PANTHER" id="PTHR12992:SF11">
    <property type="entry name" value="MITOCHONDRIAL COENZYME A DIPHOSPHATASE NUDT8"/>
    <property type="match status" value="1"/>
</dbReference>
<evidence type="ECO:0000256" key="5">
    <source>
        <dbReference type="ARBA" id="ARBA00022842"/>
    </source>
</evidence>
<sequence length="199" mass="23528">MTRDEFLHRFQLHHKRRHERPVLKRLRPAAVLIPLWEREGELQVVLTQRSNHLRHHAGQISFPGGRQELDDADLYATALREAHEEIALKPSDVECVGVLQDYPVISNFLIRPYVGFITPTQPLRADPREVEEIFTVPLAHLMQQQQHFAYRLRRFIYDQVYFIPYQHRNIWGATAGILRELADHVYPERHTLYRSLNEG</sequence>
<protein>
    <submittedName>
        <fullName evidence="8">CoA pyrophosphatase</fullName>
    </submittedName>
</protein>
<name>A0A432Y332_9GAMM</name>
<keyword evidence="9" id="KW-1185">Reference proteome</keyword>
<keyword evidence="5" id="KW-0460">Magnesium</keyword>
<dbReference type="GO" id="GO:0046872">
    <property type="term" value="F:metal ion binding"/>
    <property type="evidence" value="ECO:0007669"/>
    <property type="project" value="UniProtKB-KW"/>
</dbReference>
<proteinExistence type="predicted"/>
<dbReference type="Pfam" id="PF00293">
    <property type="entry name" value="NUDIX"/>
    <property type="match status" value="1"/>
</dbReference>
<dbReference type="InterPro" id="IPR000086">
    <property type="entry name" value="NUDIX_hydrolase_dom"/>
</dbReference>
<dbReference type="PROSITE" id="PS51462">
    <property type="entry name" value="NUDIX"/>
    <property type="match status" value="1"/>
</dbReference>
<feature type="domain" description="Nudix hydrolase" evidence="7">
    <location>
        <begin position="26"/>
        <end position="158"/>
    </location>
</feature>
<dbReference type="RefSeq" id="WP_126769614.1">
    <property type="nucleotide sequence ID" value="NZ_JANQBU010000001.1"/>
</dbReference>
<dbReference type="NCBIfam" id="NF007980">
    <property type="entry name" value="PRK10707.1"/>
    <property type="match status" value="1"/>
</dbReference>
<keyword evidence="3" id="KW-0479">Metal-binding</keyword>
<reference evidence="9" key="1">
    <citation type="journal article" date="2018" name="Front. Microbiol.">
        <title>Genome-Based Analysis Reveals the Taxonomy and Diversity of the Family Idiomarinaceae.</title>
        <authorList>
            <person name="Liu Y."/>
            <person name="Lai Q."/>
            <person name="Shao Z."/>
        </authorList>
    </citation>
    <scope>NUCLEOTIDE SEQUENCE [LARGE SCALE GENOMIC DNA]</scope>
    <source>
        <strain evidence="9">PO-M2</strain>
    </source>
</reference>
<dbReference type="InterPro" id="IPR015797">
    <property type="entry name" value="NUDIX_hydrolase-like_dom_sf"/>
</dbReference>
<evidence type="ECO:0000256" key="3">
    <source>
        <dbReference type="ARBA" id="ARBA00022723"/>
    </source>
</evidence>
<dbReference type="GO" id="GO:0010945">
    <property type="term" value="F:coenzyme A diphosphatase activity"/>
    <property type="evidence" value="ECO:0007669"/>
    <property type="project" value="InterPro"/>
</dbReference>
<evidence type="ECO:0000259" key="7">
    <source>
        <dbReference type="PROSITE" id="PS51462"/>
    </source>
</evidence>
<dbReference type="Gene3D" id="3.90.79.10">
    <property type="entry name" value="Nucleoside Triphosphate Pyrophosphohydrolase"/>
    <property type="match status" value="1"/>
</dbReference>
<evidence type="ECO:0000256" key="1">
    <source>
        <dbReference type="ARBA" id="ARBA00001936"/>
    </source>
</evidence>
<dbReference type="CDD" id="cd03426">
    <property type="entry name" value="NUDIX_CoAse_Nudt7"/>
    <property type="match status" value="1"/>
</dbReference>
<evidence type="ECO:0000313" key="8">
    <source>
        <dbReference type="EMBL" id="RUO55332.1"/>
    </source>
</evidence>
<keyword evidence="4" id="KW-0378">Hydrolase</keyword>
<dbReference type="Proteomes" id="UP000287649">
    <property type="component" value="Unassembled WGS sequence"/>
</dbReference>
<evidence type="ECO:0000256" key="6">
    <source>
        <dbReference type="ARBA" id="ARBA00023211"/>
    </source>
</evidence>
<dbReference type="OrthoDB" id="9802805at2"/>
<evidence type="ECO:0000256" key="4">
    <source>
        <dbReference type="ARBA" id="ARBA00022801"/>
    </source>
</evidence>
<accession>A0A432Y332</accession>
<keyword evidence="6" id="KW-0464">Manganese</keyword>
<comment type="cofactor">
    <cofactor evidence="2">
        <name>Mg(2+)</name>
        <dbReference type="ChEBI" id="CHEBI:18420"/>
    </cofactor>
</comment>
<organism evidence="8 9">
    <name type="scientific">Pseudidiomarina homiensis</name>
    <dbReference type="NCBI Taxonomy" id="364198"/>
    <lineage>
        <taxon>Bacteria</taxon>
        <taxon>Pseudomonadati</taxon>
        <taxon>Pseudomonadota</taxon>
        <taxon>Gammaproteobacteria</taxon>
        <taxon>Alteromonadales</taxon>
        <taxon>Idiomarinaceae</taxon>
        <taxon>Pseudidiomarina</taxon>
    </lineage>
</organism>
<dbReference type="EMBL" id="PIPX01000001">
    <property type="protein sequence ID" value="RUO55332.1"/>
    <property type="molecule type" value="Genomic_DNA"/>
</dbReference>
<comment type="cofactor">
    <cofactor evidence="1">
        <name>Mn(2+)</name>
        <dbReference type="ChEBI" id="CHEBI:29035"/>
    </cofactor>
</comment>
<dbReference type="InterPro" id="IPR045121">
    <property type="entry name" value="CoAse"/>
</dbReference>
<evidence type="ECO:0000313" key="9">
    <source>
        <dbReference type="Proteomes" id="UP000287649"/>
    </source>
</evidence>
<dbReference type="AlphaFoldDB" id="A0A432Y332"/>
<dbReference type="SUPFAM" id="SSF55811">
    <property type="entry name" value="Nudix"/>
    <property type="match status" value="1"/>
</dbReference>
<evidence type="ECO:0000256" key="2">
    <source>
        <dbReference type="ARBA" id="ARBA00001946"/>
    </source>
</evidence>
<comment type="caution">
    <text evidence="8">The sequence shown here is derived from an EMBL/GenBank/DDBJ whole genome shotgun (WGS) entry which is preliminary data.</text>
</comment>
<dbReference type="PANTHER" id="PTHR12992">
    <property type="entry name" value="NUDIX HYDROLASE"/>
    <property type="match status" value="1"/>
</dbReference>